<evidence type="ECO:0000256" key="1">
    <source>
        <dbReference type="SAM" id="MobiDB-lite"/>
    </source>
</evidence>
<proteinExistence type="predicted"/>
<protein>
    <submittedName>
        <fullName evidence="2">Uncharacterized protein</fullName>
    </submittedName>
</protein>
<name>A0A0F9T1P0_9ZZZZ</name>
<sequence>MARKRKIRIPKAYISIDPTSHTTYLQHSETGKMRGRKYVAQVRQSDKTRIRRVSKGKWIGTIQGRTPAYPVHGSSRQRAHLRRRL</sequence>
<gene>
    <name evidence="2" type="ORF">LCGC14_0784200</name>
</gene>
<reference evidence="2" key="1">
    <citation type="journal article" date="2015" name="Nature">
        <title>Complex archaea that bridge the gap between prokaryotes and eukaryotes.</title>
        <authorList>
            <person name="Spang A."/>
            <person name="Saw J.H."/>
            <person name="Jorgensen S.L."/>
            <person name="Zaremba-Niedzwiedzka K."/>
            <person name="Martijn J."/>
            <person name="Lind A.E."/>
            <person name="van Eijk R."/>
            <person name="Schleper C."/>
            <person name="Guy L."/>
            <person name="Ettema T.J."/>
        </authorList>
    </citation>
    <scope>NUCLEOTIDE SEQUENCE</scope>
</reference>
<feature type="compositionally biased region" description="Basic residues" evidence="1">
    <location>
        <begin position="75"/>
        <end position="85"/>
    </location>
</feature>
<dbReference type="AlphaFoldDB" id="A0A0F9T1P0"/>
<dbReference type="EMBL" id="LAZR01002041">
    <property type="protein sequence ID" value="KKN35393.1"/>
    <property type="molecule type" value="Genomic_DNA"/>
</dbReference>
<evidence type="ECO:0000313" key="2">
    <source>
        <dbReference type="EMBL" id="KKN35393.1"/>
    </source>
</evidence>
<accession>A0A0F9T1P0</accession>
<comment type="caution">
    <text evidence="2">The sequence shown here is derived from an EMBL/GenBank/DDBJ whole genome shotgun (WGS) entry which is preliminary data.</text>
</comment>
<feature type="region of interest" description="Disordered" evidence="1">
    <location>
        <begin position="64"/>
        <end position="85"/>
    </location>
</feature>
<organism evidence="2">
    <name type="scientific">marine sediment metagenome</name>
    <dbReference type="NCBI Taxonomy" id="412755"/>
    <lineage>
        <taxon>unclassified sequences</taxon>
        <taxon>metagenomes</taxon>
        <taxon>ecological metagenomes</taxon>
    </lineage>
</organism>